<sequence>MPSSHPDSHPDKANPSEIATASAVTAEREREKLLFVPAVRRAVYTCFINPRRPGAPNVSPTAEAAAAASQARIPFEVMLYADRPLSRFVLLQADAACCFAFVTNGHDVPAGFVAVGDAIVLDALKMLGDPSGTGVALVAAFETWLKLTAQGWTTADTELLPVEFLVAFGRELTQRLDCSHRIRSTKLNAESLRTLRTPPFDAYVDQPMLTSFQG</sequence>
<proteinExistence type="predicted"/>
<reference evidence="2" key="1">
    <citation type="journal article" date="2015" name="PLoS Genet.">
        <title>Genome Sequence and Transcriptome Analyses of Chrysochromulina tobin: Metabolic Tools for Enhanced Algal Fitness in the Prominent Order Prymnesiales (Haptophyceae).</title>
        <authorList>
            <person name="Hovde B.T."/>
            <person name="Deodato C.R."/>
            <person name="Hunsperger H.M."/>
            <person name="Ryken S.A."/>
            <person name="Yost W."/>
            <person name="Jha R.K."/>
            <person name="Patterson J."/>
            <person name="Monnat R.J. Jr."/>
            <person name="Barlow S.B."/>
            <person name="Starkenburg S.R."/>
            <person name="Cattolico R.A."/>
        </authorList>
    </citation>
    <scope>NUCLEOTIDE SEQUENCE</scope>
    <source>
        <strain evidence="2">CCMP291</strain>
    </source>
</reference>
<evidence type="ECO:0000313" key="1">
    <source>
        <dbReference type="EMBL" id="KOO27511.1"/>
    </source>
</evidence>
<name>A0A0M0JLS0_9EUKA</name>
<accession>A0A0M0JLS0</accession>
<protein>
    <submittedName>
        <fullName evidence="1">Uncharacterized protein</fullName>
    </submittedName>
</protein>
<organism evidence="1 2">
    <name type="scientific">Chrysochromulina tobinii</name>
    <dbReference type="NCBI Taxonomy" id="1460289"/>
    <lineage>
        <taxon>Eukaryota</taxon>
        <taxon>Haptista</taxon>
        <taxon>Haptophyta</taxon>
        <taxon>Prymnesiophyceae</taxon>
        <taxon>Prymnesiales</taxon>
        <taxon>Chrysochromulinaceae</taxon>
        <taxon>Chrysochromulina</taxon>
    </lineage>
</organism>
<dbReference type="OrthoDB" id="10267951at2759"/>
<dbReference type="AlphaFoldDB" id="A0A0M0JLS0"/>
<evidence type="ECO:0000313" key="2">
    <source>
        <dbReference type="Proteomes" id="UP000037460"/>
    </source>
</evidence>
<comment type="caution">
    <text evidence="1">The sequence shown here is derived from an EMBL/GenBank/DDBJ whole genome shotgun (WGS) entry which is preliminary data.</text>
</comment>
<gene>
    <name evidence="1" type="ORF">Ctob_009310</name>
</gene>
<dbReference type="Proteomes" id="UP000037460">
    <property type="component" value="Unassembled WGS sequence"/>
</dbReference>
<keyword evidence="2" id="KW-1185">Reference proteome</keyword>
<dbReference type="EMBL" id="JWZX01002706">
    <property type="protein sequence ID" value="KOO27511.1"/>
    <property type="molecule type" value="Genomic_DNA"/>
</dbReference>